<feature type="non-terminal residue" evidence="1">
    <location>
        <position position="1"/>
    </location>
</feature>
<dbReference type="Proteomes" id="UP001597045">
    <property type="component" value="Unassembled WGS sequence"/>
</dbReference>
<dbReference type="SUPFAM" id="SSF53850">
    <property type="entry name" value="Periplasmic binding protein-like II"/>
    <property type="match status" value="1"/>
</dbReference>
<dbReference type="Gene3D" id="3.40.190.10">
    <property type="entry name" value="Periplasmic binding protein-like II"/>
    <property type="match status" value="1"/>
</dbReference>
<evidence type="ECO:0000313" key="1">
    <source>
        <dbReference type="EMBL" id="MFD1051236.1"/>
    </source>
</evidence>
<sequence>VGQALATTDTAKQAEFYAKAQQQITADSAVIPVYEKAYVLGASAKLHGVSFAEQTFPTFYDAWLAK</sequence>
<evidence type="ECO:0008006" key="3">
    <source>
        <dbReference type="Google" id="ProtNLM"/>
    </source>
</evidence>
<protein>
    <recommendedName>
        <fullName evidence="3">ABC transporter substrate-binding protein</fullName>
    </recommendedName>
</protein>
<keyword evidence="2" id="KW-1185">Reference proteome</keyword>
<dbReference type="EMBL" id="JBHTIS010003437">
    <property type="protein sequence ID" value="MFD1051236.1"/>
    <property type="molecule type" value="Genomic_DNA"/>
</dbReference>
<reference evidence="2" key="1">
    <citation type="journal article" date="2019" name="Int. J. Syst. Evol. Microbiol.">
        <title>The Global Catalogue of Microorganisms (GCM) 10K type strain sequencing project: providing services to taxonomists for standard genome sequencing and annotation.</title>
        <authorList>
            <consortium name="The Broad Institute Genomics Platform"/>
            <consortium name="The Broad Institute Genome Sequencing Center for Infectious Disease"/>
            <person name="Wu L."/>
            <person name="Ma J."/>
        </authorList>
    </citation>
    <scope>NUCLEOTIDE SEQUENCE [LARGE SCALE GENOMIC DNA]</scope>
    <source>
        <strain evidence="2">JCM 31486</strain>
    </source>
</reference>
<name>A0ABW3MLF2_9PSEU</name>
<evidence type="ECO:0000313" key="2">
    <source>
        <dbReference type="Proteomes" id="UP001597045"/>
    </source>
</evidence>
<gene>
    <name evidence="1" type="ORF">ACFQ1S_39720</name>
</gene>
<proteinExistence type="predicted"/>
<accession>A0ABW3MLF2</accession>
<dbReference type="Gene3D" id="3.10.105.10">
    <property type="entry name" value="Dipeptide-binding Protein, Domain 3"/>
    <property type="match status" value="1"/>
</dbReference>
<organism evidence="1 2">
    <name type="scientific">Kibdelosporangium lantanae</name>
    <dbReference type="NCBI Taxonomy" id="1497396"/>
    <lineage>
        <taxon>Bacteria</taxon>
        <taxon>Bacillati</taxon>
        <taxon>Actinomycetota</taxon>
        <taxon>Actinomycetes</taxon>
        <taxon>Pseudonocardiales</taxon>
        <taxon>Pseudonocardiaceae</taxon>
        <taxon>Kibdelosporangium</taxon>
    </lineage>
</organism>
<comment type="caution">
    <text evidence="1">The sequence shown here is derived from an EMBL/GenBank/DDBJ whole genome shotgun (WGS) entry which is preliminary data.</text>
</comment>